<keyword evidence="3" id="KW-1185">Reference proteome</keyword>
<evidence type="ECO:0000313" key="4">
    <source>
        <dbReference type="WBParaSite" id="PSAMB.scaffold1801size27767.g14993.t1"/>
    </source>
</evidence>
<accession>A0A914VEZ9</accession>
<dbReference type="Pfam" id="PF00665">
    <property type="entry name" value="rve"/>
    <property type="match status" value="1"/>
</dbReference>
<feature type="compositionally biased region" description="Polar residues" evidence="1">
    <location>
        <begin position="355"/>
        <end position="365"/>
    </location>
</feature>
<evidence type="ECO:0000313" key="3">
    <source>
        <dbReference type="Proteomes" id="UP000887566"/>
    </source>
</evidence>
<dbReference type="PANTHER" id="PTHR37984">
    <property type="entry name" value="PROTEIN CBG26694"/>
    <property type="match status" value="1"/>
</dbReference>
<dbReference type="PANTHER" id="PTHR37984:SF5">
    <property type="entry name" value="PROTEIN NYNRIN-LIKE"/>
    <property type="match status" value="1"/>
</dbReference>
<sequence>MKQKGLRYCYWPSFGRDVENYASRCKPCSLAQKDLAKMTVPWKQCDRPWQRVHIDHAGPFKDGSYLLILVDAYSKWIEASIVRSTSTEATISALAAICARFGWPEQLVADNAKGFASSEFCDFLTKKGTERLLIAPQSPWLNSIMERAVRTTKAALEKSKTNGGTLHDHLNAFLEMYRTTPNANDDRSLAERLLWWQPRGPLDALTTATKVVEPTKQESTATPARTFQAGQRVTVWAWTVVVAHRNSAVQYTAWPDRCDKYADQDSWRVEEKKRSPATTKAQMLKSAEKRQQEVEEEETLWIYLQKSPITAPLANLVLTPPPVFQPEDRDQNESGNDHDPTPLQEDEPVADNDESSSTALSQLLRRSTRIRRQPNPYWPDFYQSD</sequence>
<organism evidence="3 4">
    <name type="scientific">Plectus sambesii</name>
    <dbReference type="NCBI Taxonomy" id="2011161"/>
    <lineage>
        <taxon>Eukaryota</taxon>
        <taxon>Metazoa</taxon>
        <taxon>Ecdysozoa</taxon>
        <taxon>Nematoda</taxon>
        <taxon>Chromadorea</taxon>
        <taxon>Plectida</taxon>
        <taxon>Plectina</taxon>
        <taxon>Plectoidea</taxon>
        <taxon>Plectidae</taxon>
        <taxon>Plectus</taxon>
    </lineage>
</organism>
<evidence type="ECO:0000256" key="1">
    <source>
        <dbReference type="SAM" id="MobiDB-lite"/>
    </source>
</evidence>
<dbReference type="GO" id="GO:0015074">
    <property type="term" value="P:DNA integration"/>
    <property type="evidence" value="ECO:0007669"/>
    <property type="project" value="InterPro"/>
</dbReference>
<dbReference type="WBParaSite" id="PSAMB.scaffold1801size27767.g14993.t1">
    <property type="protein sequence ID" value="PSAMB.scaffold1801size27767.g14993.t1"/>
    <property type="gene ID" value="PSAMB.scaffold1801size27767.g14993"/>
</dbReference>
<feature type="domain" description="Integrase catalytic" evidence="2">
    <location>
        <begin position="44"/>
        <end position="206"/>
    </location>
</feature>
<name>A0A914VEZ9_9BILA</name>
<feature type="region of interest" description="Disordered" evidence="1">
    <location>
        <begin position="266"/>
        <end position="290"/>
    </location>
</feature>
<dbReference type="GO" id="GO:0003676">
    <property type="term" value="F:nucleic acid binding"/>
    <property type="evidence" value="ECO:0007669"/>
    <property type="project" value="InterPro"/>
</dbReference>
<dbReference type="PROSITE" id="PS50994">
    <property type="entry name" value="INTEGRASE"/>
    <property type="match status" value="1"/>
</dbReference>
<feature type="compositionally biased region" description="Basic and acidic residues" evidence="1">
    <location>
        <begin position="326"/>
        <end position="340"/>
    </location>
</feature>
<evidence type="ECO:0000259" key="2">
    <source>
        <dbReference type="PROSITE" id="PS50994"/>
    </source>
</evidence>
<dbReference type="InterPro" id="IPR050951">
    <property type="entry name" value="Retrovirus_Pol_polyprotein"/>
</dbReference>
<dbReference type="InterPro" id="IPR012337">
    <property type="entry name" value="RNaseH-like_sf"/>
</dbReference>
<proteinExistence type="predicted"/>
<dbReference type="Gene3D" id="3.30.420.10">
    <property type="entry name" value="Ribonuclease H-like superfamily/Ribonuclease H"/>
    <property type="match status" value="1"/>
</dbReference>
<dbReference type="InterPro" id="IPR036397">
    <property type="entry name" value="RNaseH_sf"/>
</dbReference>
<dbReference type="SUPFAM" id="SSF53098">
    <property type="entry name" value="Ribonuclease H-like"/>
    <property type="match status" value="1"/>
</dbReference>
<dbReference type="AlphaFoldDB" id="A0A914VEZ9"/>
<dbReference type="Proteomes" id="UP000887566">
    <property type="component" value="Unplaced"/>
</dbReference>
<protein>
    <submittedName>
        <fullName evidence="4">Integrase catalytic domain-containing protein</fullName>
    </submittedName>
</protein>
<feature type="region of interest" description="Disordered" evidence="1">
    <location>
        <begin position="318"/>
        <end position="385"/>
    </location>
</feature>
<feature type="compositionally biased region" description="Acidic residues" evidence="1">
    <location>
        <begin position="344"/>
        <end position="354"/>
    </location>
</feature>
<reference evidence="4" key="1">
    <citation type="submission" date="2022-11" db="UniProtKB">
        <authorList>
            <consortium name="WormBaseParasite"/>
        </authorList>
    </citation>
    <scope>IDENTIFICATION</scope>
</reference>
<dbReference type="InterPro" id="IPR001584">
    <property type="entry name" value="Integrase_cat-core"/>
</dbReference>